<dbReference type="Gramene" id="PVH67058">
    <property type="protein sequence ID" value="PVH67058"/>
    <property type="gene ID" value="PAHAL_1G417500"/>
</dbReference>
<feature type="compositionally biased region" description="Basic residues" evidence="1">
    <location>
        <begin position="108"/>
        <end position="139"/>
    </location>
</feature>
<proteinExistence type="predicted"/>
<dbReference type="EMBL" id="CM008046">
    <property type="protein sequence ID" value="PVH67058.1"/>
    <property type="molecule type" value="Genomic_DNA"/>
</dbReference>
<dbReference type="AlphaFoldDB" id="A0A2T8KY14"/>
<gene>
    <name evidence="2" type="ORF">PAHAL_1G417500</name>
</gene>
<accession>A0A2T8KY14</accession>
<protein>
    <submittedName>
        <fullName evidence="2">Uncharacterized protein</fullName>
    </submittedName>
</protein>
<evidence type="ECO:0000313" key="2">
    <source>
        <dbReference type="EMBL" id="PVH67058.1"/>
    </source>
</evidence>
<reference evidence="2" key="1">
    <citation type="submission" date="2018-04" db="EMBL/GenBank/DDBJ databases">
        <title>WGS assembly of Panicum hallii.</title>
        <authorList>
            <person name="Lovell J."/>
            <person name="Jenkins J."/>
            <person name="Lowry D."/>
            <person name="Mamidi S."/>
            <person name="Sreedasyam A."/>
            <person name="Weng X."/>
            <person name="Barry K."/>
            <person name="Bonette J."/>
            <person name="Campitelli B."/>
            <person name="Daum C."/>
            <person name="Gordon S."/>
            <person name="Gould B."/>
            <person name="Lipzen A."/>
            <person name="Macqueen A."/>
            <person name="Palacio-Mejia J."/>
            <person name="Plott C."/>
            <person name="Shakirov E."/>
            <person name="Shu S."/>
            <person name="Yoshinaga Y."/>
            <person name="Zane M."/>
            <person name="Rokhsar D."/>
            <person name="Grimwood J."/>
            <person name="Schmutz J."/>
            <person name="Juenger T."/>
        </authorList>
    </citation>
    <scope>NUCLEOTIDE SEQUENCE [LARGE SCALE GENOMIC DNA]</scope>
    <source>
        <strain evidence="2">FIL2</strain>
    </source>
</reference>
<dbReference type="Proteomes" id="UP000243499">
    <property type="component" value="Chromosome 1"/>
</dbReference>
<organism evidence="2">
    <name type="scientific">Panicum hallii</name>
    <dbReference type="NCBI Taxonomy" id="206008"/>
    <lineage>
        <taxon>Eukaryota</taxon>
        <taxon>Viridiplantae</taxon>
        <taxon>Streptophyta</taxon>
        <taxon>Embryophyta</taxon>
        <taxon>Tracheophyta</taxon>
        <taxon>Spermatophyta</taxon>
        <taxon>Magnoliopsida</taxon>
        <taxon>Liliopsida</taxon>
        <taxon>Poales</taxon>
        <taxon>Poaceae</taxon>
        <taxon>PACMAD clade</taxon>
        <taxon>Panicoideae</taxon>
        <taxon>Panicodae</taxon>
        <taxon>Paniceae</taxon>
        <taxon>Panicinae</taxon>
        <taxon>Panicum</taxon>
        <taxon>Panicum sect. Panicum</taxon>
    </lineage>
</organism>
<name>A0A2T8KY14_9POAL</name>
<feature type="region of interest" description="Disordered" evidence="1">
    <location>
        <begin position="79"/>
        <end position="145"/>
    </location>
</feature>
<feature type="compositionally biased region" description="Low complexity" evidence="1">
    <location>
        <begin position="91"/>
        <end position="107"/>
    </location>
</feature>
<sequence>MGPMRHPLPFPFLSSPATLSSPVLASLLSIPGLPSPPPSRPAPHLLRLSCLLDSAAVQPPCQGTERGILRPPLLMRRGEASIGSVTRRRGTPAAAAGSRGRSPASIRQRARGPGWRRRPTRRRTATTRRRRRMSRRARRPGTAAG</sequence>
<evidence type="ECO:0000256" key="1">
    <source>
        <dbReference type="SAM" id="MobiDB-lite"/>
    </source>
</evidence>